<comment type="caution">
    <text evidence="2">The sequence shown here is derived from an EMBL/GenBank/DDBJ whole genome shotgun (WGS) entry which is preliminary data.</text>
</comment>
<accession>A0A4V2ZZZ3</accession>
<keyword evidence="1" id="KW-0732">Signal</keyword>
<sequence length="142" mass="16305">MKKYLILLALTMITTVLFAQQSNKVIDYQYLRDGKSYCAFEIYKSNADTNSDRVNLSFTANAEYSKVEKISIKTGDQQIKISFKVNDQTNSSDKKDLKSYQITIDKKDLLKIEDCDAKIVFKLDNGQTYSLPFYACKYKSAL</sequence>
<dbReference type="EMBL" id="SJCY01000008">
    <property type="protein sequence ID" value="TDG35663.1"/>
    <property type="molecule type" value="Genomic_DNA"/>
</dbReference>
<evidence type="ECO:0000313" key="2">
    <source>
        <dbReference type="EMBL" id="TDG35663.1"/>
    </source>
</evidence>
<feature type="chain" id="PRO_5020980259" evidence="1">
    <location>
        <begin position="20"/>
        <end position="142"/>
    </location>
</feature>
<evidence type="ECO:0000256" key="1">
    <source>
        <dbReference type="SAM" id="SignalP"/>
    </source>
</evidence>
<evidence type="ECO:0000313" key="3">
    <source>
        <dbReference type="Proteomes" id="UP000295668"/>
    </source>
</evidence>
<dbReference type="AlphaFoldDB" id="A0A4V2ZZZ3"/>
<proteinExistence type="predicted"/>
<organism evidence="2 3">
    <name type="scientific">Pedobacter changchengzhani</name>
    <dbReference type="NCBI Taxonomy" id="2529274"/>
    <lineage>
        <taxon>Bacteria</taxon>
        <taxon>Pseudomonadati</taxon>
        <taxon>Bacteroidota</taxon>
        <taxon>Sphingobacteriia</taxon>
        <taxon>Sphingobacteriales</taxon>
        <taxon>Sphingobacteriaceae</taxon>
        <taxon>Pedobacter</taxon>
    </lineage>
</organism>
<reference evidence="2 3" key="1">
    <citation type="submission" date="2019-02" db="EMBL/GenBank/DDBJ databases">
        <title>Pedobacter sp. nov., a novel speices isolated from soil of pinguins habitat in Antarcitica.</title>
        <authorList>
            <person name="He R.-H."/>
        </authorList>
    </citation>
    <scope>NUCLEOTIDE SEQUENCE [LARGE SCALE GENOMIC DNA]</scope>
    <source>
        <strain evidence="2 3">E01020</strain>
    </source>
</reference>
<dbReference type="Proteomes" id="UP000295668">
    <property type="component" value="Unassembled WGS sequence"/>
</dbReference>
<name>A0A4V2ZZZ3_9SPHI</name>
<dbReference type="OrthoDB" id="768069at2"/>
<dbReference type="RefSeq" id="WP_133262885.1">
    <property type="nucleotide sequence ID" value="NZ_SJCY01000008.1"/>
</dbReference>
<feature type="signal peptide" evidence="1">
    <location>
        <begin position="1"/>
        <end position="19"/>
    </location>
</feature>
<protein>
    <submittedName>
        <fullName evidence="2">Uncharacterized protein</fullName>
    </submittedName>
</protein>
<gene>
    <name evidence="2" type="ORF">EZJ43_11615</name>
</gene>
<keyword evidence="3" id="KW-1185">Reference proteome</keyword>